<evidence type="ECO:0000313" key="1">
    <source>
        <dbReference type="EMBL" id="TGX99756.1"/>
    </source>
</evidence>
<dbReference type="EMBL" id="SRZB01000005">
    <property type="protein sequence ID" value="TGX99756.1"/>
    <property type="molecule type" value="Genomic_DNA"/>
</dbReference>
<organism evidence="1 2">
    <name type="scientific">Hominisplanchenecus murintestinalis</name>
    <dbReference type="NCBI Taxonomy" id="2941517"/>
    <lineage>
        <taxon>Bacteria</taxon>
        <taxon>Bacillati</taxon>
        <taxon>Bacillota</taxon>
        <taxon>Clostridia</taxon>
        <taxon>Lachnospirales</taxon>
        <taxon>Lachnospiraceae</taxon>
        <taxon>Hominisplanchenecus</taxon>
    </lineage>
</organism>
<comment type="caution">
    <text evidence="1">The sequence shown here is derived from an EMBL/GenBank/DDBJ whole genome shotgun (WGS) entry which is preliminary data.</text>
</comment>
<protein>
    <submittedName>
        <fullName evidence="1">Uncharacterized protein</fullName>
    </submittedName>
</protein>
<proteinExistence type="predicted"/>
<keyword evidence="2" id="KW-1185">Reference proteome</keyword>
<sequence>MKEKRHVISVSNESGAALEQEFSERRAGKKFRSLRRGAWIGFLLLFCCLYALPVKAAGMTLEQLQQKYPNGAYWNHYKASGHGDSQCYGACDNPDGYTWSPCQIHGGVAAMGRADCNNFYKYGYSQQCCGFVRKLADDVYGQNCKEWGATWDVNAIKPGDIISYSNHWVMVIGVSGNTVTFGECNYHAHYTECPCCNCKIKWGRQMSKGELRKKGAKIYSAPYTLPTVSGSAPAAPGTVSAAVNDMGIGDALNVSWSVALGASSYRVDLRCAANAALNQSKEVFGTGTAFSVSGAGTYQVTVYAKNAYGTSGGKTSGNITVHGNVTVTWQDFDGSSLKTQSVKWGGNASAPGTPAREGYTFQSWSSDGKSVKEDTVITANYQINSYVVTFMDYEGNTVGRPQKVNYGSAAVPPEGIPAKPGYIFTGWNSDEYLCVKKALNIEAVYVWENTNLPIVTEILSAKRNDEGTGYQISVKMSNFPNDFTKGKLVTALKTKNGKMAASETDSVSLPVSGELTKEVFILYSGLATSVEVSLVGVADDDTTGTPKAKSVTASVDVGNEWSDWSGNPAPEGNNILSESRTEYRYKKRKTIRACAKPATPEGYTYSGCKATGTYTGWGAWSGWSRNYCASNVQTNVGTQTMYRYFAFHCSNCGQRDDLSGACSRCGQYTLNWVEDWGTCRGYDYGPGWVKWGNRGRIYWQNTYWYFELDGTSNGIDRSGQVTALFYRYQTRQEYYDYEYWQTDFSGWQGERVAADKDTQVETRTAYRFKTNSVEIPCYNYKRYKYQNLNSGNTVYTYTSVYADSMDFPGEWEYNKSFTQLQKIATVEEGIDLFHGYGDSSWYRADINQEGESTQFETVSSLENGNGTRRTAEGIVEGAGGKYATLLVYKGQNTDPTASQIEYAAQTRLDADGHYEFTFITKEEPTVETGDFIITLGVEGATNYATVGTIEAPKPVYTVEFVDETGAGIGSPVNVVSGGDAEAPQAPEKEGYEFIGWDTGLRNVRENLIVTAQYRKKTYAVVFVNWDNTSVAVKEFAYGDALTADVIPEKAGFTFTEWADKDGNAVTNVTENMVVTASYKEADYTVTFLDWDGEILKQDIVGYGEAAKAPEIGAPADADLCFDGWSSNGEENFVTRNLKISPVSRHVRTAEEPKCSVAEGIYKEAQTVTLTTATEGADIYYYICDPEEAYCASKLLYANAQKYTEPIRVAQSAYLCAYSSKDGMGNSATAYTGITIEGPVSVSKITLSSSQIALDINGKMQLTAQAFPEAASNRQIKWSSSNETVAIVSQTGMVIALAEGTAAIIAEAADGSGNRAVCSVTVKKQKDVPEGGSGQKPAAPSKPDASNKLTVGEKLLDSGGKGIYKVLGTGSQASVEYTAPAKQLKTISVPDTVTIKNKTFYVTAVSANAFKGCKKLRSVTIGKSVKTIGSKAFYGCKSLKTINCKSMKLKKVGKNAFKGIHKKAKIKVPKSKLKAYKKLFKGKGQAKSVKIQK</sequence>
<dbReference type="Proteomes" id="UP000307720">
    <property type="component" value="Unassembled WGS sequence"/>
</dbReference>
<name>A0AC61R122_9FIRM</name>
<evidence type="ECO:0000313" key="2">
    <source>
        <dbReference type="Proteomes" id="UP000307720"/>
    </source>
</evidence>
<reference evidence="1" key="1">
    <citation type="submission" date="2019-04" db="EMBL/GenBank/DDBJ databases">
        <title>Microbes associate with the intestines of laboratory mice.</title>
        <authorList>
            <person name="Navarre W."/>
            <person name="Wong E."/>
            <person name="Huang K."/>
            <person name="Tropini C."/>
            <person name="Ng K."/>
            <person name="Yu B."/>
        </authorList>
    </citation>
    <scope>NUCLEOTIDE SEQUENCE</scope>
    <source>
        <strain evidence="1">NM72_1-8</strain>
    </source>
</reference>
<accession>A0AC61R122</accession>
<gene>
    <name evidence="1" type="ORF">E5357_04565</name>
</gene>